<dbReference type="EC" id="3.2.2.31" evidence="4 14"/>
<dbReference type="Proteomes" id="UP000028839">
    <property type="component" value="Unassembled WGS sequence"/>
</dbReference>
<keyword evidence="11" id="KW-0411">Iron-sulfur</keyword>
<dbReference type="InterPro" id="IPR003265">
    <property type="entry name" value="HhH-GPD_domain"/>
</dbReference>
<keyword evidence="7" id="KW-0479">Metal-binding</keyword>
<dbReference type="SUPFAM" id="SSF48150">
    <property type="entry name" value="DNA-glycosylase"/>
    <property type="match status" value="1"/>
</dbReference>
<keyword evidence="13 14" id="KW-0326">Glycosidase</keyword>
<evidence type="ECO:0000256" key="14">
    <source>
        <dbReference type="RuleBase" id="RU365096"/>
    </source>
</evidence>
<dbReference type="Gene3D" id="1.10.1670.10">
    <property type="entry name" value="Helix-hairpin-Helix base-excision DNA repair enzymes (C-terminal)"/>
    <property type="match status" value="1"/>
</dbReference>
<dbReference type="GO" id="GO:0032357">
    <property type="term" value="F:oxidized purine DNA binding"/>
    <property type="evidence" value="ECO:0007669"/>
    <property type="project" value="TreeGrafter"/>
</dbReference>
<proteinExistence type="inferred from homology"/>
<reference evidence="16 17" key="1">
    <citation type="submission" date="2014-07" db="EMBL/GenBank/DDBJ databases">
        <title>Comparative analysis of Nitrosococcus oceani genome inventories of strains from Pacific and Atlantic gyres.</title>
        <authorList>
            <person name="Lim C.K."/>
            <person name="Wang L."/>
            <person name="Sayavedra-Soto L.A."/>
            <person name="Klotz M.G."/>
        </authorList>
    </citation>
    <scope>NUCLEOTIDE SEQUENCE [LARGE SCALE GENOMIC DNA]</scope>
    <source>
        <strain evidence="16 17">C-27</strain>
    </source>
</reference>
<dbReference type="Gene3D" id="3.90.79.10">
    <property type="entry name" value="Nucleoside Triphosphate Pyrophosphohydrolase"/>
    <property type="match status" value="1"/>
</dbReference>
<feature type="domain" description="HhH-GPD" evidence="15">
    <location>
        <begin position="39"/>
        <end position="190"/>
    </location>
</feature>
<dbReference type="PANTHER" id="PTHR42944">
    <property type="entry name" value="ADENINE DNA GLYCOSYLASE"/>
    <property type="match status" value="1"/>
</dbReference>
<dbReference type="InterPro" id="IPR023170">
    <property type="entry name" value="HhH_base_excis_C"/>
</dbReference>
<dbReference type="InterPro" id="IPR029119">
    <property type="entry name" value="MutY_C"/>
</dbReference>
<dbReference type="InterPro" id="IPR004036">
    <property type="entry name" value="Endonuclease-III-like_CS2"/>
</dbReference>
<dbReference type="Gene3D" id="1.10.340.30">
    <property type="entry name" value="Hypothetical protein, domain 2"/>
    <property type="match status" value="1"/>
</dbReference>
<dbReference type="GO" id="GO:0051539">
    <property type="term" value="F:4 iron, 4 sulfur cluster binding"/>
    <property type="evidence" value="ECO:0007669"/>
    <property type="project" value="UniProtKB-UniRule"/>
</dbReference>
<dbReference type="GO" id="GO:0006298">
    <property type="term" value="P:mismatch repair"/>
    <property type="evidence" value="ECO:0007669"/>
    <property type="project" value="TreeGrafter"/>
</dbReference>
<dbReference type="GO" id="GO:0046872">
    <property type="term" value="F:metal ion binding"/>
    <property type="evidence" value="ECO:0007669"/>
    <property type="project" value="UniProtKB-UniRule"/>
</dbReference>
<comment type="caution">
    <text evidence="16">The sequence shown here is derived from an EMBL/GenBank/DDBJ whole genome shotgun (WGS) entry which is preliminary data.</text>
</comment>
<dbReference type="HOGENOM" id="CLU_012862_0_2_6"/>
<dbReference type="Pfam" id="PF00633">
    <property type="entry name" value="HHH"/>
    <property type="match status" value="1"/>
</dbReference>
<dbReference type="GO" id="GO:0035485">
    <property type="term" value="F:adenine/guanine mispair binding"/>
    <property type="evidence" value="ECO:0007669"/>
    <property type="project" value="TreeGrafter"/>
</dbReference>
<dbReference type="InterPro" id="IPR011257">
    <property type="entry name" value="DNA_glycosylase"/>
</dbReference>
<accession>A0A0E2YZZ7</accession>
<comment type="cofactor">
    <cofactor evidence="14">
        <name>[4Fe-4S] cluster</name>
        <dbReference type="ChEBI" id="CHEBI:49883"/>
    </cofactor>
    <text evidence="14">Binds 1 [4Fe-4S] cluster.</text>
</comment>
<evidence type="ECO:0000256" key="7">
    <source>
        <dbReference type="ARBA" id="ARBA00022723"/>
    </source>
</evidence>
<evidence type="ECO:0000256" key="13">
    <source>
        <dbReference type="ARBA" id="ARBA00023295"/>
    </source>
</evidence>
<keyword evidence="9" id="KW-0378">Hydrolase</keyword>
<evidence type="ECO:0000256" key="2">
    <source>
        <dbReference type="ARBA" id="ARBA00002933"/>
    </source>
</evidence>
<dbReference type="SMART" id="SM00478">
    <property type="entry name" value="ENDO3c"/>
    <property type="match status" value="1"/>
</dbReference>
<name>A0A0E2YZZ7_9GAMM</name>
<dbReference type="Pfam" id="PF00730">
    <property type="entry name" value="HhH-GPD"/>
    <property type="match status" value="1"/>
</dbReference>
<dbReference type="NCBIfam" id="TIGR01084">
    <property type="entry name" value="mutY"/>
    <property type="match status" value="1"/>
</dbReference>
<evidence type="ECO:0000256" key="1">
    <source>
        <dbReference type="ARBA" id="ARBA00000843"/>
    </source>
</evidence>
<dbReference type="EMBL" id="JPGN01000072">
    <property type="protein sequence ID" value="KFI18804.1"/>
    <property type="molecule type" value="Genomic_DNA"/>
</dbReference>
<dbReference type="OrthoDB" id="9802365at2"/>
<keyword evidence="8 14" id="KW-0227">DNA damage</keyword>
<evidence type="ECO:0000259" key="15">
    <source>
        <dbReference type="SMART" id="SM00478"/>
    </source>
</evidence>
<dbReference type="CDD" id="cd00056">
    <property type="entry name" value="ENDO3c"/>
    <property type="match status" value="1"/>
</dbReference>
<gene>
    <name evidence="16" type="ORF">IB75_12125</name>
</gene>
<keyword evidence="12" id="KW-0234">DNA repair</keyword>
<protein>
    <recommendedName>
        <fullName evidence="5 14">Adenine DNA glycosylase</fullName>
        <ecNumber evidence="4 14">3.2.2.31</ecNumber>
    </recommendedName>
</protein>
<dbReference type="PANTHER" id="PTHR42944:SF1">
    <property type="entry name" value="ADENINE DNA GLYCOSYLASE"/>
    <property type="match status" value="1"/>
</dbReference>
<keyword evidence="6" id="KW-0004">4Fe-4S</keyword>
<evidence type="ECO:0000313" key="17">
    <source>
        <dbReference type="Proteomes" id="UP000028839"/>
    </source>
</evidence>
<dbReference type="CDD" id="cd03431">
    <property type="entry name" value="NUDIX_DNA_Glycosylase_C-MutY"/>
    <property type="match status" value="1"/>
</dbReference>
<comment type="catalytic activity">
    <reaction evidence="1 14">
        <text>Hydrolyzes free adenine bases from 7,8-dihydro-8-oxoguanine:adenine mismatched double-stranded DNA, leaving an apurinic site.</text>
        <dbReference type="EC" id="3.2.2.31"/>
    </reaction>
</comment>
<evidence type="ECO:0000256" key="12">
    <source>
        <dbReference type="ARBA" id="ARBA00023204"/>
    </source>
</evidence>
<comment type="function">
    <text evidence="2">Adenine glycosylase active on G-A mispairs. MutY also corrects error-prone DNA synthesis past GO lesions which are due to the oxidatively damaged form of guanine: 7,8-dihydro-8-oxoguanine (8-oxo-dGTP).</text>
</comment>
<dbReference type="InterPro" id="IPR005760">
    <property type="entry name" value="A/G_AdeGlyc_MutY"/>
</dbReference>
<dbReference type="SUPFAM" id="SSF55811">
    <property type="entry name" value="Nudix"/>
    <property type="match status" value="1"/>
</dbReference>
<keyword evidence="10 14" id="KW-0408">Iron</keyword>
<dbReference type="FunFam" id="1.10.340.30:FF:000002">
    <property type="entry name" value="Adenine DNA glycosylase"/>
    <property type="match status" value="1"/>
</dbReference>
<dbReference type="PROSITE" id="PS01155">
    <property type="entry name" value="ENDONUCLEASE_III_2"/>
    <property type="match status" value="1"/>
</dbReference>
<evidence type="ECO:0000256" key="9">
    <source>
        <dbReference type="ARBA" id="ARBA00022801"/>
    </source>
</evidence>
<dbReference type="GO" id="GO:0006284">
    <property type="term" value="P:base-excision repair"/>
    <property type="evidence" value="ECO:0007669"/>
    <property type="project" value="UniProtKB-UniRule"/>
</dbReference>
<evidence type="ECO:0000256" key="6">
    <source>
        <dbReference type="ARBA" id="ARBA00022485"/>
    </source>
</evidence>
<evidence type="ECO:0000256" key="10">
    <source>
        <dbReference type="ARBA" id="ARBA00023004"/>
    </source>
</evidence>
<dbReference type="GO" id="GO:0000701">
    <property type="term" value="F:purine-specific mismatch base pair DNA N-glycosylase activity"/>
    <property type="evidence" value="ECO:0007669"/>
    <property type="project" value="UniProtKB-EC"/>
</dbReference>
<dbReference type="FunFam" id="1.10.1670.10:FF:000002">
    <property type="entry name" value="Adenine DNA glycosylase"/>
    <property type="match status" value="1"/>
</dbReference>
<dbReference type="InterPro" id="IPR044298">
    <property type="entry name" value="MIG/MutY"/>
</dbReference>
<evidence type="ECO:0000256" key="8">
    <source>
        <dbReference type="ARBA" id="ARBA00022763"/>
    </source>
</evidence>
<dbReference type="InterPro" id="IPR000445">
    <property type="entry name" value="HhH_motif"/>
</dbReference>
<evidence type="ECO:0000313" key="16">
    <source>
        <dbReference type="EMBL" id="KFI18804.1"/>
    </source>
</evidence>
<dbReference type="GO" id="GO:0034039">
    <property type="term" value="F:8-oxo-7,8-dihydroguanine DNA N-glycosylase activity"/>
    <property type="evidence" value="ECO:0007669"/>
    <property type="project" value="TreeGrafter"/>
</dbReference>
<dbReference type="InterPro" id="IPR015797">
    <property type="entry name" value="NUDIX_hydrolase-like_dom_sf"/>
</dbReference>
<dbReference type="AlphaFoldDB" id="A0A0E2YZZ7"/>
<evidence type="ECO:0000256" key="4">
    <source>
        <dbReference type="ARBA" id="ARBA00012045"/>
    </source>
</evidence>
<sequence>MNKSDFSQRLLTWFDAYGRKDLPWQQNPTLYRVWVSEIMLQQTQVATVIPYYQRFIERFPSLPALAHASVDEILGLWAGLGYYARARRLHQAARIAWETHGGELPATLEALMELPGIGRSTGGAILALALGQRYPILDGNVKRVLTRQEAIEHWPGQPKVEKQLWQRAATLLPRTRLADYTQAIMDLGATVCTRHRPHCPSCPVKKTCQAHLQENPEAYPRSRPRKRLPLRATCMLILLNDQGEVLLERRPPVGIWGGLWSFPECPPQTEAALWCQEQFGWPIGEVQHWPPLRHHFTHFTLDIQPVIARIRGEARQVMEPNSQVWYKMEPMYKRGLPAPTLRLLKRLREPSKGE</sequence>
<organism evidence="16 17">
    <name type="scientific">Nitrosococcus oceani C-27</name>
    <dbReference type="NCBI Taxonomy" id="314279"/>
    <lineage>
        <taxon>Bacteria</taxon>
        <taxon>Pseudomonadati</taxon>
        <taxon>Pseudomonadota</taxon>
        <taxon>Gammaproteobacteria</taxon>
        <taxon>Chromatiales</taxon>
        <taxon>Chromatiaceae</taxon>
        <taxon>Nitrosococcus</taxon>
    </lineage>
</organism>
<evidence type="ECO:0000256" key="11">
    <source>
        <dbReference type="ARBA" id="ARBA00023014"/>
    </source>
</evidence>
<evidence type="ECO:0000256" key="5">
    <source>
        <dbReference type="ARBA" id="ARBA00022023"/>
    </source>
</evidence>
<comment type="similarity">
    <text evidence="3 14">Belongs to the Nth/MutY family.</text>
</comment>
<evidence type="ECO:0000256" key="3">
    <source>
        <dbReference type="ARBA" id="ARBA00008343"/>
    </source>
</evidence>
<dbReference type="Pfam" id="PF14815">
    <property type="entry name" value="NUDIX_4"/>
    <property type="match status" value="1"/>
</dbReference>